<keyword evidence="4" id="KW-0812">Transmembrane</keyword>
<dbReference type="Pfam" id="PF02518">
    <property type="entry name" value="HATPase_c"/>
    <property type="match status" value="1"/>
</dbReference>
<feature type="domain" description="Histidine kinase/HSP90-like ATPase" evidence="5">
    <location>
        <begin position="184"/>
        <end position="271"/>
    </location>
</feature>
<keyword evidence="2" id="KW-0418">Kinase</keyword>
<keyword evidence="4" id="KW-1133">Transmembrane helix</keyword>
<dbReference type="InterPro" id="IPR003594">
    <property type="entry name" value="HATPase_dom"/>
</dbReference>
<feature type="transmembrane region" description="Helical" evidence="4">
    <location>
        <begin position="44"/>
        <end position="68"/>
    </location>
</feature>
<gene>
    <name evidence="7" type="ORF">GB881_14545</name>
</gene>
<evidence type="ECO:0000259" key="5">
    <source>
        <dbReference type="Pfam" id="PF02518"/>
    </source>
</evidence>
<accession>A0A6N7EJA4</accession>
<name>A0A6N7EJA4_9MICO</name>
<dbReference type="PANTHER" id="PTHR24421:SF63">
    <property type="entry name" value="SENSOR HISTIDINE KINASE DESK"/>
    <property type="match status" value="1"/>
</dbReference>
<evidence type="ECO:0000313" key="7">
    <source>
        <dbReference type="EMBL" id="MPV38249.1"/>
    </source>
</evidence>
<dbReference type="EMBL" id="WHPC01000070">
    <property type="protein sequence ID" value="MPV38249.1"/>
    <property type="molecule type" value="Genomic_DNA"/>
</dbReference>
<protein>
    <submittedName>
        <fullName evidence="7">Uncharacterized protein</fullName>
    </submittedName>
</protein>
<evidence type="ECO:0000256" key="3">
    <source>
        <dbReference type="ARBA" id="ARBA00023012"/>
    </source>
</evidence>
<dbReference type="PANTHER" id="PTHR24421">
    <property type="entry name" value="NITRATE/NITRITE SENSOR PROTEIN NARX-RELATED"/>
    <property type="match status" value="1"/>
</dbReference>
<evidence type="ECO:0000256" key="4">
    <source>
        <dbReference type="SAM" id="Phobius"/>
    </source>
</evidence>
<reference evidence="7 8" key="1">
    <citation type="submission" date="2019-10" db="EMBL/GenBank/DDBJ databases">
        <title>Georgenia wutianyii sp. nov. and Georgenia yuyongxinii sp. nov. isolated from plateau pika (Ochotona curzoniae) in the Qinghai-Tibet plateau of China.</title>
        <authorList>
            <person name="Tian Z."/>
        </authorList>
    </citation>
    <scope>NUCLEOTIDE SEQUENCE [LARGE SCALE GENOMIC DNA]</scope>
    <source>
        <strain evidence="7 8">JCM 19765</strain>
    </source>
</reference>
<keyword evidence="4" id="KW-0472">Membrane</keyword>
<comment type="caution">
    <text evidence="7">The sequence shown here is derived from an EMBL/GenBank/DDBJ whole genome shotgun (WGS) entry which is preliminary data.</text>
</comment>
<proteinExistence type="predicted"/>
<organism evidence="7 8">
    <name type="scientific">Georgenia subflava</name>
    <dbReference type="NCBI Taxonomy" id="1622177"/>
    <lineage>
        <taxon>Bacteria</taxon>
        <taxon>Bacillati</taxon>
        <taxon>Actinomycetota</taxon>
        <taxon>Actinomycetes</taxon>
        <taxon>Micrococcales</taxon>
        <taxon>Bogoriellaceae</taxon>
        <taxon>Georgenia</taxon>
    </lineage>
</organism>
<dbReference type="SUPFAM" id="SSF55874">
    <property type="entry name" value="ATPase domain of HSP90 chaperone/DNA topoisomerase II/histidine kinase"/>
    <property type="match status" value="1"/>
</dbReference>
<dbReference type="Proteomes" id="UP000437709">
    <property type="component" value="Unassembled WGS sequence"/>
</dbReference>
<keyword evidence="3" id="KW-0902">Two-component regulatory system</keyword>
<dbReference type="Gene3D" id="3.30.565.10">
    <property type="entry name" value="Histidine kinase-like ATPase, C-terminal domain"/>
    <property type="match status" value="1"/>
</dbReference>
<dbReference type="OrthoDB" id="5241784at2"/>
<keyword evidence="1" id="KW-0808">Transferase</keyword>
<evidence type="ECO:0000259" key="6">
    <source>
        <dbReference type="Pfam" id="PF07730"/>
    </source>
</evidence>
<dbReference type="GO" id="GO:0046983">
    <property type="term" value="F:protein dimerization activity"/>
    <property type="evidence" value="ECO:0007669"/>
    <property type="project" value="InterPro"/>
</dbReference>
<sequence>MLALAPLLSSAVMAAGAAAVALVATAVGAVVPADAQNSTVATFVSVALIVGGMAASFRVSVWMLGVVWEQERTRTVHARLAVAEERLRFSRDLHDVVGRTFSAIAVKSELAAELARRGQDGAVEQMLEVRELAQDSLREVRGVVAGYRATDLGAELDGARSVLRSAGVATRVLGEGTLLPEQVQEALGWVVREAVTNVVRHSHASSCTIDLDVVPGAGDDDLARLRITNDGVERAPGGSVGSGLVGLAERLAALGGELTATPDGATFTLTATVPLAGAVRGSDTGTRSGPGTMGAP</sequence>
<keyword evidence="8" id="KW-1185">Reference proteome</keyword>
<dbReference type="Pfam" id="PF07730">
    <property type="entry name" value="HisKA_3"/>
    <property type="match status" value="1"/>
</dbReference>
<dbReference type="CDD" id="cd16917">
    <property type="entry name" value="HATPase_UhpB-NarQ-NarX-like"/>
    <property type="match status" value="1"/>
</dbReference>
<dbReference type="AlphaFoldDB" id="A0A6N7EJA4"/>
<dbReference type="Gene3D" id="1.20.5.1930">
    <property type="match status" value="1"/>
</dbReference>
<feature type="domain" description="Signal transduction histidine kinase subgroup 3 dimerisation and phosphoacceptor" evidence="6">
    <location>
        <begin position="85"/>
        <end position="151"/>
    </location>
</feature>
<dbReference type="InterPro" id="IPR011712">
    <property type="entry name" value="Sig_transdc_His_kin_sub3_dim/P"/>
</dbReference>
<dbReference type="InterPro" id="IPR036890">
    <property type="entry name" value="HATPase_C_sf"/>
</dbReference>
<evidence type="ECO:0000256" key="2">
    <source>
        <dbReference type="ARBA" id="ARBA00022777"/>
    </source>
</evidence>
<evidence type="ECO:0000256" key="1">
    <source>
        <dbReference type="ARBA" id="ARBA00022679"/>
    </source>
</evidence>
<dbReference type="GO" id="GO:0016020">
    <property type="term" value="C:membrane"/>
    <property type="evidence" value="ECO:0007669"/>
    <property type="project" value="InterPro"/>
</dbReference>
<dbReference type="InterPro" id="IPR050482">
    <property type="entry name" value="Sensor_HK_TwoCompSys"/>
</dbReference>
<dbReference type="GO" id="GO:0000155">
    <property type="term" value="F:phosphorelay sensor kinase activity"/>
    <property type="evidence" value="ECO:0007669"/>
    <property type="project" value="InterPro"/>
</dbReference>
<evidence type="ECO:0000313" key="8">
    <source>
        <dbReference type="Proteomes" id="UP000437709"/>
    </source>
</evidence>